<gene>
    <name evidence="2" type="ORF">EWH70_13990</name>
</gene>
<reference evidence="2 3" key="1">
    <citation type="submission" date="2019-02" db="EMBL/GenBank/DDBJ databases">
        <title>Draft genome sequence of Amycolatopsis sp. 8-3EHSu isolated from roots of Suaeda maritima.</title>
        <authorList>
            <person name="Duangmal K."/>
            <person name="Chantavorakit T."/>
        </authorList>
    </citation>
    <scope>NUCLEOTIDE SEQUENCE [LARGE SCALE GENOMIC DNA]</scope>
    <source>
        <strain evidence="2 3">8-3EHSu</strain>
    </source>
</reference>
<evidence type="ECO:0000313" key="3">
    <source>
        <dbReference type="Proteomes" id="UP000292003"/>
    </source>
</evidence>
<feature type="transmembrane region" description="Helical" evidence="1">
    <location>
        <begin position="78"/>
        <end position="99"/>
    </location>
</feature>
<feature type="transmembrane region" description="Helical" evidence="1">
    <location>
        <begin position="105"/>
        <end position="126"/>
    </location>
</feature>
<accession>A0A4Q7J791</accession>
<dbReference type="AlphaFoldDB" id="A0A4Q7J791"/>
<keyword evidence="1" id="KW-0472">Membrane</keyword>
<evidence type="ECO:0000313" key="2">
    <source>
        <dbReference type="EMBL" id="RZQ63531.1"/>
    </source>
</evidence>
<dbReference type="EMBL" id="SFCC01000006">
    <property type="protein sequence ID" value="RZQ63531.1"/>
    <property type="molecule type" value="Genomic_DNA"/>
</dbReference>
<feature type="transmembrane region" description="Helical" evidence="1">
    <location>
        <begin position="12"/>
        <end position="37"/>
    </location>
</feature>
<keyword evidence="3" id="KW-1185">Reference proteome</keyword>
<dbReference type="RefSeq" id="WP_130475784.1">
    <property type="nucleotide sequence ID" value="NZ_SFCC01000006.1"/>
</dbReference>
<proteinExistence type="predicted"/>
<name>A0A4Q7J791_9PSEU</name>
<dbReference type="Proteomes" id="UP000292003">
    <property type="component" value="Unassembled WGS sequence"/>
</dbReference>
<evidence type="ECO:0000256" key="1">
    <source>
        <dbReference type="SAM" id="Phobius"/>
    </source>
</evidence>
<protein>
    <submittedName>
        <fullName evidence="2">Uncharacterized protein</fullName>
    </submittedName>
</protein>
<keyword evidence="1" id="KW-0812">Transmembrane</keyword>
<comment type="caution">
    <text evidence="2">The sequence shown here is derived from an EMBL/GenBank/DDBJ whole genome shotgun (WGS) entry which is preliminary data.</text>
</comment>
<keyword evidence="1" id="KW-1133">Transmembrane helix</keyword>
<feature type="transmembrane region" description="Helical" evidence="1">
    <location>
        <begin position="49"/>
        <end position="71"/>
    </location>
</feature>
<organism evidence="2 3">
    <name type="scientific">Amycolatopsis suaedae</name>
    <dbReference type="NCBI Taxonomy" id="2510978"/>
    <lineage>
        <taxon>Bacteria</taxon>
        <taxon>Bacillati</taxon>
        <taxon>Actinomycetota</taxon>
        <taxon>Actinomycetes</taxon>
        <taxon>Pseudonocardiales</taxon>
        <taxon>Pseudonocardiaceae</taxon>
        <taxon>Amycolatopsis</taxon>
    </lineage>
</organism>
<sequence>MVSAQTSEPRSGTAITAAVFAAISGFFHAFGLIVMVLDAFDSGLTVASAFTLVVNAAVCVALLVGAVHLCVRRPYARLLLIGGEVAALLMYVVFATGFAVGTGSFTGRALLVIGAPAVLALLLTLAPSTRRWVTSATTR</sequence>